<organism evidence="1 2">
    <name type="scientific">Rotaria sordida</name>
    <dbReference type="NCBI Taxonomy" id="392033"/>
    <lineage>
        <taxon>Eukaryota</taxon>
        <taxon>Metazoa</taxon>
        <taxon>Spiralia</taxon>
        <taxon>Gnathifera</taxon>
        <taxon>Rotifera</taxon>
        <taxon>Eurotatoria</taxon>
        <taxon>Bdelloidea</taxon>
        <taxon>Philodinida</taxon>
        <taxon>Philodinidae</taxon>
        <taxon>Rotaria</taxon>
    </lineage>
</organism>
<gene>
    <name evidence="1" type="ORF">OTI717_LOCUS43646</name>
</gene>
<name>A0A820LDI7_9BILA</name>
<sequence>MDHFLKSNQSIYLTIVGNKISRNILGGIISYLFTSRMILRSLKSIIGLGPRYYYINL</sequence>
<protein>
    <submittedName>
        <fullName evidence="1">Uncharacterized protein</fullName>
    </submittedName>
</protein>
<dbReference type="Proteomes" id="UP000663823">
    <property type="component" value="Unassembled WGS sequence"/>
</dbReference>
<accession>A0A820LDI7</accession>
<evidence type="ECO:0000313" key="1">
    <source>
        <dbReference type="EMBL" id="CAF4354087.1"/>
    </source>
</evidence>
<dbReference type="EMBL" id="CAJOAX010064706">
    <property type="protein sequence ID" value="CAF4354087.1"/>
    <property type="molecule type" value="Genomic_DNA"/>
</dbReference>
<reference evidence="1" key="1">
    <citation type="submission" date="2021-02" db="EMBL/GenBank/DDBJ databases">
        <authorList>
            <person name="Nowell W R."/>
        </authorList>
    </citation>
    <scope>NUCLEOTIDE SEQUENCE</scope>
</reference>
<comment type="caution">
    <text evidence="1">The sequence shown here is derived from an EMBL/GenBank/DDBJ whole genome shotgun (WGS) entry which is preliminary data.</text>
</comment>
<evidence type="ECO:0000313" key="2">
    <source>
        <dbReference type="Proteomes" id="UP000663823"/>
    </source>
</evidence>
<dbReference type="AlphaFoldDB" id="A0A820LDI7"/>
<feature type="non-terminal residue" evidence="1">
    <location>
        <position position="1"/>
    </location>
</feature>
<proteinExistence type="predicted"/>